<dbReference type="PANTHER" id="PTHR14693:SF0">
    <property type="entry name" value="RIKEN CDNA 1700018B08 GENE"/>
    <property type="match status" value="1"/>
</dbReference>
<name>A0A7J8C5R6_MOLMO</name>
<dbReference type="EMBL" id="JACASF010000021">
    <property type="protein sequence ID" value="KAF6406208.1"/>
    <property type="molecule type" value="Genomic_DNA"/>
</dbReference>
<proteinExistence type="predicted"/>
<organism evidence="2 3">
    <name type="scientific">Molossus molossus</name>
    <name type="common">Pallas' mastiff bat</name>
    <name type="synonym">Vespertilio molossus</name>
    <dbReference type="NCBI Taxonomy" id="27622"/>
    <lineage>
        <taxon>Eukaryota</taxon>
        <taxon>Metazoa</taxon>
        <taxon>Chordata</taxon>
        <taxon>Craniata</taxon>
        <taxon>Vertebrata</taxon>
        <taxon>Euteleostomi</taxon>
        <taxon>Mammalia</taxon>
        <taxon>Eutheria</taxon>
        <taxon>Laurasiatheria</taxon>
        <taxon>Chiroptera</taxon>
        <taxon>Yangochiroptera</taxon>
        <taxon>Molossidae</taxon>
        <taxon>Molossus</taxon>
    </lineage>
</organism>
<reference evidence="2 3" key="1">
    <citation type="journal article" date="2020" name="Nature">
        <title>Six reference-quality genomes reveal evolution of bat adaptations.</title>
        <authorList>
            <person name="Jebb D."/>
            <person name="Huang Z."/>
            <person name="Pippel M."/>
            <person name="Hughes G.M."/>
            <person name="Lavrichenko K."/>
            <person name="Devanna P."/>
            <person name="Winkler S."/>
            <person name="Jermiin L.S."/>
            <person name="Skirmuntt E.C."/>
            <person name="Katzourakis A."/>
            <person name="Burkitt-Gray L."/>
            <person name="Ray D.A."/>
            <person name="Sullivan K.A.M."/>
            <person name="Roscito J.G."/>
            <person name="Kirilenko B.M."/>
            <person name="Davalos L.M."/>
            <person name="Corthals A.P."/>
            <person name="Power M.L."/>
            <person name="Jones G."/>
            <person name="Ransome R.D."/>
            <person name="Dechmann D.K.N."/>
            <person name="Locatelli A.G."/>
            <person name="Puechmaille S.J."/>
            <person name="Fedrigo O."/>
            <person name="Jarvis E.D."/>
            <person name="Hiller M."/>
            <person name="Vernes S.C."/>
            <person name="Myers E.W."/>
            <person name="Teeling E.C."/>
        </authorList>
    </citation>
    <scope>NUCLEOTIDE SEQUENCE [LARGE SCALE GENOMIC DNA]</scope>
    <source>
        <strain evidence="2">MMolMol1</strain>
        <tissue evidence="2">Muscle</tissue>
    </source>
</reference>
<dbReference type="AlphaFoldDB" id="A0A7J8C5R6"/>
<accession>A0A7J8C5R6</accession>
<dbReference type="PANTHER" id="PTHR14693">
    <property type="entry name" value="RIKEN CDNA 1700018B08"/>
    <property type="match status" value="1"/>
</dbReference>
<dbReference type="InterPro" id="IPR027919">
    <property type="entry name" value="DUF4568"/>
</dbReference>
<comment type="caution">
    <text evidence="2">The sequence shown here is derived from an EMBL/GenBank/DDBJ whole genome shotgun (WGS) entry which is preliminary data.</text>
</comment>
<feature type="compositionally biased region" description="Low complexity" evidence="1">
    <location>
        <begin position="74"/>
        <end position="93"/>
    </location>
</feature>
<evidence type="ECO:0000313" key="2">
    <source>
        <dbReference type="EMBL" id="KAF6406208.1"/>
    </source>
</evidence>
<feature type="region of interest" description="Disordered" evidence="1">
    <location>
        <begin position="64"/>
        <end position="121"/>
    </location>
</feature>
<keyword evidence="3" id="KW-1185">Reference proteome</keyword>
<gene>
    <name evidence="2" type="ORF">HJG59_001724</name>
</gene>
<dbReference type="Proteomes" id="UP000550707">
    <property type="component" value="Unassembled WGS sequence"/>
</dbReference>
<evidence type="ECO:0000313" key="3">
    <source>
        <dbReference type="Proteomes" id="UP000550707"/>
    </source>
</evidence>
<sequence>MKSTFQTFGKEVCLTDLLMCPVSSAVHREPICCEYQSRFGGRLPVPRAEAALPYWVPQSLRPRKQKPPWIHTLGTTAGGSVAADASSSSGCSSRPCTRTGRWPRGGGQASRPPSCLSASAS</sequence>
<dbReference type="Pfam" id="PF15132">
    <property type="entry name" value="DUF4568"/>
    <property type="match status" value="1"/>
</dbReference>
<protein>
    <submittedName>
        <fullName evidence="2">Uncharacterized protein</fullName>
    </submittedName>
</protein>
<evidence type="ECO:0000256" key="1">
    <source>
        <dbReference type="SAM" id="MobiDB-lite"/>
    </source>
</evidence>